<proteinExistence type="predicted"/>
<dbReference type="EMBL" id="OW240916">
    <property type="protein sequence ID" value="CAH2292873.1"/>
    <property type="molecule type" value="Genomic_DNA"/>
</dbReference>
<evidence type="ECO:0000313" key="6">
    <source>
        <dbReference type="Proteomes" id="UP001295444"/>
    </source>
</evidence>
<name>A0AAD1S7F3_PELCU</name>
<dbReference type="InterPro" id="IPR048422">
    <property type="entry name" value="NOA1/YqeH-like_C"/>
</dbReference>
<dbReference type="Proteomes" id="UP001295444">
    <property type="component" value="Chromosome 05"/>
</dbReference>
<feature type="domain" description="G" evidence="3">
    <location>
        <begin position="368"/>
        <end position="419"/>
    </location>
</feature>
<dbReference type="Pfam" id="PF01926">
    <property type="entry name" value="MMR_HSR1"/>
    <property type="match status" value="1"/>
</dbReference>
<keyword evidence="1" id="KW-0175">Coiled coil</keyword>
<accession>A0AAD1S7F3</accession>
<dbReference type="SUPFAM" id="SSF52540">
    <property type="entry name" value="P-loop containing nucleoside triphosphate hydrolases"/>
    <property type="match status" value="1"/>
</dbReference>
<feature type="domain" description="NOA1/YqeH-like C-terminal" evidence="4">
    <location>
        <begin position="583"/>
        <end position="683"/>
    </location>
</feature>
<dbReference type="CDD" id="cd01855">
    <property type="entry name" value="YqeH"/>
    <property type="match status" value="1"/>
</dbReference>
<evidence type="ECO:0000256" key="1">
    <source>
        <dbReference type="SAM" id="Coils"/>
    </source>
</evidence>
<feature type="region of interest" description="Disordered" evidence="2">
    <location>
        <begin position="165"/>
        <end position="186"/>
    </location>
</feature>
<dbReference type="InterPro" id="IPR027417">
    <property type="entry name" value="P-loop_NTPase"/>
</dbReference>
<organism evidence="5 6">
    <name type="scientific">Pelobates cultripes</name>
    <name type="common">Western spadefoot toad</name>
    <dbReference type="NCBI Taxonomy" id="61616"/>
    <lineage>
        <taxon>Eukaryota</taxon>
        <taxon>Metazoa</taxon>
        <taxon>Chordata</taxon>
        <taxon>Craniata</taxon>
        <taxon>Vertebrata</taxon>
        <taxon>Euteleostomi</taxon>
        <taxon>Amphibia</taxon>
        <taxon>Batrachia</taxon>
        <taxon>Anura</taxon>
        <taxon>Pelobatoidea</taxon>
        <taxon>Pelobatidae</taxon>
        <taxon>Pelobates</taxon>
    </lineage>
</organism>
<dbReference type="Gene3D" id="3.40.50.300">
    <property type="entry name" value="P-loop containing nucleotide triphosphate hydrolases"/>
    <property type="match status" value="1"/>
</dbReference>
<dbReference type="Pfam" id="PF21516">
    <property type="entry name" value="YqeH-like_C"/>
    <property type="match status" value="1"/>
</dbReference>
<evidence type="ECO:0000259" key="4">
    <source>
        <dbReference type="Pfam" id="PF21516"/>
    </source>
</evidence>
<sequence>MFYFAHVRLSDSQFCSSMFCVAAVRSLRHTAVGLKSLQSLPIGKTLACVTERQSVLFRHFGSSARGGRVIPHKSLEEEKFEFIEFDAEEKRDDDYERLLQNECERQVREEQDTGTKGVGDVVQKTLQQQVTALKPFLDGHLKEIEFKDELISDIEFRDVGYTPVTNNKKKPNKQKGEHKIFGKPNPDLPMSEKQCMGCGALMHSLDPSIPGFVPSEKYVHILEESEDLTEDVICQRCFLLVHHQKALNVSVSQEQYRNIVSNIKTKEGLVLFMVDMLDIPNSVFPDILDIVGVNKTVMVLGNKIDLLPGDSNGYLKRIKGQLKQYCINAGINRNGKMTDVRLISAKTGYGVEELITALQTSWKYKGDVYLVGATNAGKSTLFNSLLQSDYSKAKASEIIKAATISPWPGTTLNLLKFPIVNPTPYRMFRRHERLKKDSAKSQEELGEEEQKLLKSLKNQSYVVGRVGKTFKVQKMKREDVMFDADLLSISTEEDDKPVLFTEDPTKNLQFTKNELKDANWFYDTPGIVKENCVLNHLNDKEVKIVLATHAIIPRTFVLQPGMTLYLGSLARIDFLQSEKPAWFSVIASNLLPVHITISSKADDVYQKHAGKTLLGVPIGGEERMKSFPPLVPEDIKLEGIGHSEAVADIQLSTAGWVAVTAHTGQHLDLRCYTPKGTSLIIRRPPLLPMIVNIKGERIRKTPAYATKKLSCVVKNIK</sequence>
<dbReference type="InterPro" id="IPR006073">
    <property type="entry name" value="GTP-bd"/>
</dbReference>
<keyword evidence="6" id="KW-1185">Reference proteome</keyword>
<dbReference type="InterPro" id="IPR052807">
    <property type="entry name" value="Mito_transl_resp_regulator"/>
</dbReference>
<evidence type="ECO:0000259" key="3">
    <source>
        <dbReference type="Pfam" id="PF01926"/>
    </source>
</evidence>
<protein>
    <submittedName>
        <fullName evidence="5">Nitric oxide-associated 1</fullName>
    </submittedName>
</protein>
<feature type="coiled-coil region" evidence="1">
    <location>
        <begin position="431"/>
        <end position="459"/>
    </location>
</feature>
<evidence type="ECO:0000256" key="2">
    <source>
        <dbReference type="SAM" id="MobiDB-lite"/>
    </source>
</evidence>
<dbReference type="PANTHER" id="PTHR46406">
    <property type="entry name" value="NITRIC OXIDE-ASSOCIATED PROTEIN 1"/>
    <property type="match status" value="1"/>
</dbReference>
<reference evidence="5" key="1">
    <citation type="submission" date="2022-03" db="EMBL/GenBank/DDBJ databases">
        <authorList>
            <person name="Alioto T."/>
            <person name="Alioto T."/>
            <person name="Gomez Garrido J."/>
        </authorList>
    </citation>
    <scope>NUCLEOTIDE SEQUENCE</scope>
</reference>
<gene>
    <name evidence="5" type="ORF">PECUL_23A056793</name>
</gene>
<dbReference type="PANTHER" id="PTHR46406:SF1">
    <property type="entry name" value="NITRIC OXIDE-ASSOCIATED PROTEIN 1"/>
    <property type="match status" value="1"/>
</dbReference>
<dbReference type="GO" id="GO:0005525">
    <property type="term" value="F:GTP binding"/>
    <property type="evidence" value="ECO:0007669"/>
    <property type="project" value="InterPro"/>
</dbReference>
<dbReference type="AlphaFoldDB" id="A0AAD1S7F3"/>
<evidence type="ECO:0000313" key="5">
    <source>
        <dbReference type="EMBL" id="CAH2292873.1"/>
    </source>
</evidence>